<dbReference type="InterPro" id="IPR002123">
    <property type="entry name" value="Plipid/glycerol_acylTrfase"/>
</dbReference>
<keyword evidence="3" id="KW-0812">Transmembrane</keyword>
<evidence type="ECO:0000313" key="6">
    <source>
        <dbReference type="Proteomes" id="UP000215185"/>
    </source>
</evidence>
<dbReference type="RefSeq" id="WP_018373727.1">
    <property type="nucleotide sequence ID" value="NZ_LT906439.1"/>
</dbReference>
<dbReference type="Proteomes" id="UP000215185">
    <property type="component" value="Chromosome 1"/>
</dbReference>
<dbReference type="PANTHER" id="PTHR10434:SF40">
    <property type="entry name" value="1-ACYL-SN-GLYCEROL-3-PHOSPHATE ACYLTRANSFERASE"/>
    <property type="match status" value="1"/>
</dbReference>
<evidence type="ECO:0000256" key="2">
    <source>
        <dbReference type="ARBA" id="ARBA00023315"/>
    </source>
</evidence>
<feature type="transmembrane region" description="Helical" evidence="3">
    <location>
        <begin position="211"/>
        <end position="239"/>
    </location>
</feature>
<evidence type="ECO:0000313" key="5">
    <source>
        <dbReference type="EMBL" id="SNU87039.1"/>
    </source>
</evidence>
<dbReference type="EC" id="2.3.1.-" evidence="5"/>
<keyword evidence="1 5" id="KW-0808">Transferase</keyword>
<name>A0A239SP51_9STRE</name>
<keyword evidence="2 5" id="KW-0012">Acyltransferase</keyword>
<dbReference type="GO" id="GO:0003841">
    <property type="term" value="F:1-acylglycerol-3-phosphate O-acyltransferase activity"/>
    <property type="evidence" value="ECO:0007669"/>
    <property type="project" value="UniProtKB-EC"/>
</dbReference>
<dbReference type="AlphaFoldDB" id="A0A239SP51"/>
<dbReference type="Pfam" id="PF01553">
    <property type="entry name" value="Acyltransferase"/>
    <property type="match status" value="1"/>
</dbReference>
<keyword evidence="3" id="KW-0472">Membrane</keyword>
<feature type="domain" description="Phospholipid/glycerol acyltransferase" evidence="4">
    <location>
        <begin position="36"/>
        <end position="146"/>
    </location>
</feature>
<protein>
    <submittedName>
        <fullName evidence="5">1-acyl-sn-glycerol-3-phosphate acyltransferase</fullName>
        <ecNumber evidence="5">2.3.1.-</ecNumber>
        <ecNumber evidence="5">2.3.1.51</ecNumber>
    </submittedName>
</protein>
<dbReference type="KEGG" id="smen:SAMEA4412692_0491"/>
<keyword evidence="3" id="KW-1133">Transmembrane helix</keyword>
<reference evidence="5 6" key="1">
    <citation type="submission" date="2017-06" db="EMBL/GenBank/DDBJ databases">
        <authorList>
            <consortium name="Pathogen Informatics"/>
        </authorList>
    </citation>
    <scope>NUCLEOTIDE SEQUENCE [LARGE SCALE GENOMIC DNA]</scope>
    <source>
        <strain evidence="5 6">NCTC13788</strain>
    </source>
</reference>
<accession>A0A239SP51</accession>
<evidence type="ECO:0000256" key="3">
    <source>
        <dbReference type="SAM" id="Phobius"/>
    </source>
</evidence>
<evidence type="ECO:0000256" key="1">
    <source>
        <dbReference type="ARBA" id="ARBA00022679"/>
    </source>
</evidence>
<proteinExistence type="predicted"/>
<sequence>MFYAYLRTLVSFLLWIVNGNIHYHNKERLLPNDVNYVYVAPHRTFWDPVFMAYAVRPKQFVVMAKKELFTNRIFAWWIRMCGAFPVDRDKPSTDAIRYPINALKKTNKSLLMFPSGSRHSTDVKGGVAVIAKMAKVKIQPAVYVGPTTFKGLLKRERVDMNFGEPIDISDIKRMNDEGIAEVSRRIQASFDALDAEMVPVHDNKKPNPLMWLLWIPAALLAVVWLLFTAIFSLFSSFIWNPAKHQKFD</sequence>
<dbReference type="SMART" id="SM00563">
    <property type="entry name" value="PlsC"/>
    <property type="match status" value="1"/>
</dbReference>
<evidence type="ECO:0000259" key="4">
    <source>
        <dbReference type="SMART" id="SM00563"/>
    </source>
</evidence>
<dbReference type="SUPFAM" id="SSF69593">
    <property type="entry name" value="Glycerol-3-phosphate (1)-acyltransferase"/>
    <property type="match status" value="1"/>
</dbReference>
<dbReference type="OrthoDB" id="9803035at2"/>
<organism evidence="5 6">
    <name type="scientific">Streptococcus merionis</name>
    <dbReference type="NCBI Taxonomy" id="400065"/>
    <lineage>
        <taxon>Bacteria</taxon>
        <taxon>Bacillati</taxon>
        <taxon>Bacillota</taxon>
        <taxon>Bacilli</taxon>
        <taxon>Lactobacillales</taxon>
        <taxon>Streptococcaceae</taxon>
        <taxon>Streptococcus</taxon>
    </lineage>
</organism>
<dbReference type="EC" id="2.3.1.51" evidence="5"/>
<dbReference type="GO" id="GO:0006654">
    <property type="term" value="P:phosphatidic acid biosynthetic process"/>
    <property type="evidence" value="ECO:0007669"/>
    <property type="project" value="TreeGrafter"/>
</dbReference>
<dbReference type="STRING" id="1123308.GCA_000380085_01171"/>
<dbReference type="eggNOG" id="COG0204">
    <property type="taxonomic scope" value="Bacteria"/>
</dbReference>
<dbReference type="PANTHER" id="PTHR10434">
    <property type="entry name" value="1-ACYL-SN-GLYCEROL-3-PHOSPHATE ACYLTRANSFERASE"/>
    <property type="match status" value="1"/>
</dbReference>
<dbReference type="CDD" id="cd07989">
    <property type="entry name" value="LPLAT_AGPAT-like"/>
    <property type="match status" value="1"/>
</dbReference>
<dbReference type="EMBL" id="LT906439">
    <property type="protein sequence ID" value="SNU87039.1"/>
    <property type="molecule type" value="Genomic_DNA"/>
</dbReference>
<keyword evidence="6" id="KW-1185">Reference proteome</keyword>
<gene>
    <name evidence="5" type="primary">plsC</name>
    <name evidence="5" type="ORF">SAMEA4412692_00491</name>
</gene>